<protein>
    <submittedName>
        <fullName evidence="2">Uncharacterized protein</fullName>
    </submittedName>
</protein>
<reference evidence="2" key="1">
    <citation type="submission" date="2025-08" db="UniProtKB">
        <authorList>
            <consortium name="Ensembl"/>
        </authorList>
    </citation>
    <scope>IDENTIFICATION</scope>
</reference>
<keyword evidence="3" id="KW-1185">Reference proteome</keyword>
<reference evidence="2" key="2">
    <citation type="submission" date="2025-09" db="UniProtKB">
        <authorList>
            <consortium name="Ensembl"/>
        </authorList>
    </citation>
    <scope>IDENTIFICATION</scope>
</reference>
<feature type="compositionally biased region" description="Low complexity" evidence="1">
    <location>
        <begin position="18"/>
        <end position="27"/>
    </location>
</feature>
<feature type="region of interest" description="Disordered" evidence="1">
    <location>
        <begin position="1"/>
        <end position="34"/>
    </location>
</feature>
<dbReference type="AlphaFoldDB" id="A0A8B9Q5C9"/>
<sequence>MAAPAASGVQAGGGGGSRLPLSSPGAPRGRRQAPAWAALRPRLCSGDLPVARALPGSWPPPAPRVRSAARGVP</sequence>
<name>A0A8B9Q5C9_APTOW</name>
<evidence type="ECO:0000313" key="3">
    <source>
        <dbReference type="Proteomes" id="UP000694424"/>
    </source>
</evidence>
<feature type="compositionally biased region" description="Low complexity" evidence="1">
    <location>
        <begin position="64"/>
        <end position="73"/>
    </location>
</feature>
<proteinExistence type="predicted"/>
<feature type="region of interest" description="Disordered" evidence="1">
    <location>
        <begin position="53"/>
        <end position="73"/>
    </location>
</feature>
<dbReference type="Ensembl" id="ENSAOWT00000024578.1">
    <property type="protein sequence ID" value="ENSAOWP00000021700.1"/>
    <property type="gene ID" value="ENSAOWG00000014683.1"/>
</dbReference>
<evidence type="ECO:0000256" key="1">
    <source>
        <dbReference type="SAM" id="MobiDB-lite"/>
    </source>
</evidence>
<evidence type="ECO:0000313" key="2">
    <source>
        <dbReference type="Ensembl" id="ENSAOWP00000021700.1"/>
    </source>
</evidence>
<dbReference type="Proteomes" id="UP000694424">
    <property type="component" value="Unplaced"/>
</dbReference>
<organism evidence="2 3">
    <name type="scientific">Apteryx owenii</name>
    <name type="common">Little spotted kiwi</name>
    <dbReference type="NCBI Taxonomy" id="8824"/>
    <lineage>
        <taxon>Eukaryota</taxon>
        <taxon>Metazoa</taxon>
        <taxon>Chordata</taxon>
        <taxon>Craniata</taxon>
        <taxon>Vertebrata</taxon>
        <taxon>Euteleostomi</taxon>
        <taxon>Archelosauria</taxon>
        <taxon>Archosauria</taxon>
        <taxon>Dinosauria</taxon>
        <taxon>Saurischia</taxon>
        <taxon>Theropoda</taxon>
        <taxon>Coelurosauria</taxon>
        <taxon>Aves</taxon>
        <taxon>Palaeognathae</taxon>
        <taxon>Apterygiformes</taxon>
        <taxon>Apterygidae</taxon>
        <taxon>Apteryx</taxon>
    </lineage>
</organism>
<accession>A0A8B9Q5C9</accession>